<dbReference type="FunFam" id="2.40.110.10:FF:000002">
    <property type="entry name" value="Acyl-CoA dehydrogenase fadE12"/>
    <property type="match status" value="1"/>
</dbReference>
<dbReference type="InterPro" id="IPR009100">
    <property type="entry name" value="AcylCoA_DH/oxidase_NM_dom_sf"/>
</dbReference>
<dbReference type="PANTHER" id="PTHR43884">
    <property type="entry name" value="ACYL-COA DEHYDROGENASE"/>
    <property type="match status" value="1"/>
</dbReference>
<name>A0A498Q9N0_9MYCO</name>
<gene>
    <name evidence="11" type="primary">mmgC_4</name>
    <name evidence="11" type="ORF">LAUMK136_03867</name>
</gene>
<evidence type="ECO:0000313" key="12">
    <source>
        <dbReference type="Proteomes" id="UP000273307"/>
    </source>
</evidence>
<evidence type="ECO:0000256" key="7">
    <source>
        <dbReference type="RuleBase" id="RU362125"/>
    </source>
</evidence>
<dbReference type="GO" id="GO:0003995">
    <property type="term" value="F:acyl-CoA dehydrogenase activity"/>
    <property type="evidence" value="ECO:0007669"/>
    <property type="project" value="TreeGrafter"/>
</dbReference>
<dbReference type="SUPFAM" id="SSF47203">
    <property type="entry name" value="Acyl-CoA dehydrogenase C-terminal domain-like"/>
    <property type="match status" value="1"/>
</dbReference>
<dbReference type="InterPro" id="IPR037069">
    <property type="entry name" value="AcylCoA_DH/ox_N_sf"/>
</dbReference>
<feature type="domain" description="Acyl-CoA dehydrogenase/oxidase C-terminal" evidence="8">
    <location>
        <begin position="232"/>
        <end position="378"/>
    </location>
</feature>
<evidence type="ECO:0000256" key="1">
    <source>
        <dbReference type="ARBA" id="ARBA00001974"/>
    </source>
</evidence>
<dbReference type="InterPro" id="IPR009075">
    <property type="entry name" value="AcylCo_DH/oxidase_C"/>
</dbReference>
<dbReference type="InterPro" id="IPR006091">
    <property type="entry name" value="Acyl-CoA_Oxase/DH_mid-dom"/>
</dbReference>
<dbReference type="OrthoDB" id="8876745at2"/>
<evidence type="ECO:0000256" key="5">
    <source>
        <dbReference type="ARBA" id="ARBA00023002"/>
    </source>
</evidence>
<dbReference type="PIRSF" id="PIRSF016578">
    <property type="entry name" value="HsaA"/>
    <property type="match status" value="1"/>
</dbReference>
<protein>
    <submittedName>
        <fullName evidence="11">Acyl-CoA dehydrogenase</fullName>
        <ecNumber evidence="11">1.3.99.-</ecNumber>
    </submittedName>
</protein>
<dbReference type="EC" id="1.3.99.-" evidence="11"/>
<dbReference type="Gene3D" id="1.20.140.10">
    <property type="entry name" value="Butyryl-CoA Dehydrogenase, subunit A, domain 3"/>
    <property type="match status" value="1"/>
</dbReference>
<evidence type="ECO:0000256" key="3">
    <source>
        <dbReference type="ARBA" id="ARBA00022630"/>
    </source>
</evidence>
<evidence type="ECO:0000256" key="2">
    <source>
        <dbReference type="ARBA" id="ARBA00009347"/>
    </source>
</evidence>
<evidence type="ECO:0000259" key="10">
    <source>
        <dbReference type="Pfam" id="PF02771"/>
    </source>
</evidence>
<dbReference type="Proteomes" id="UP000273307">
    <property type="component" value="Unassembled WGS sequence"/>
</dbReference>
<dbReference type="Pfam" id="PF00441">
    <property type="entry name" value="Acyl-CoA_dh_1"/>
    <property type="match status" value="1"/>
</dbReference>
<dbReference type="FunFam" id="1.20.140.10:FF:000001">
    <property type="entry name" value="Acyl-CoA dehydrogenase"/>
    <property type="match status" value="1"/>
</dbReference>
<evidence type="ECO:0000259" key="8">
    <source>
        <dbReference type="Pfam" id="PF00441"/>
    </source>
</evidence>
<keyword evidence="5 7" id="KW-0560">Oxidoreductase</keyword>
<comment type="catalytic activity">
    <reaction evidence="6">
        <text>a 2,3-saturated acyl-CoA + A = a 2,3-dehydroacyl-CoA + AH2</text>
        <dbReference type="Rhea" id="RHEA:48608"/>
        <dbReference type="ChEBI" id="CHEBI:13193"/>
        <dbReference type="ChEBI" id="CHEBI:17499"/>
        <dbReference type="ChEBI" id="CHEBI:60015"/>
        <dbReference type="ChEBI" id="CHEBI:65111"/>
    </reaction>
</comment>
<evidence type="ECO:0000256" key="6">
    <source>
        <dbReference type="ARBA" id="ARBA00052546"/>
    </source>
</evidence>
<keyword evidence="3 7" id="KW-0285">Flavoprotein</keyword>
<organism evidence="11 12">
    <name type="scientific">Mycobacterium attenuatum</name>
    <dbReference type="NCBI Taxonomy" id="2341086"/>
    <lineage>
        <taxon>Bacteria</taxon>
        <taxon>Bacillati</taxon>
        <taxon>Actinomycetota</taxon>
        <taxon>Actinomycetes</taxon>
        <taxon>Mycobacteriales</taxon>
        <taxon>Mycobacteriaceae</taxon>
        <taxon>Mycobacterium</taxon>
    </lineage>
</organism>
<dbReference type="Pfam" id="PF02770">
    <property type="entry name" value="Acyl-CoA_dh_M"/>
    <property type="match status" value="1"/>
</dbReference>
<keyword evidence="12" id="KW-1185">Reference proteome</keyword>
<dbReference type="Gene3D" id="2.40.110.10">
    <property type="entry name" value="Butyryl-CoA Dehydrogenase, subunit A, domain 2"/>
    <property type="match status" value="1"/>
</dbReference>
<dbReference type="EMBL" id="UPHP01000103">
    <property type="protein sequence ID" value="VBA41085.1"/>
    <property type="molecule type" value="Genomic_DNA"/>
</dbReference>
<sequence>MTVSDEDFQQILAQTRHFVRTAVIPREQEILDNDRVPDDLREHAKKMGLFGYAIPQEWGGLGLDLPQDVELAMELGYTSLALRSMFGTNNGIAGQVLVGFGTDEQKARWLEPIASGEVVASFALTEPGAGSNPAGLRTKAVRDNGNWVISGQKRFITNAPVAGLFVVFARTRPADERGAGIAVFLVPVDAAGVQVGVKDAKMGQEGAWTSDVNFNDVRVDTTALIGGSEDIGYRAAMTSLARGRIHIAAVAVGTAQRALDESVTYAASATQGGTPIGNFQLVQAMLADQQTGVLAGRALVRDAARVWVSGEDRRIAPSAAKLFCTEMAGKVADLAVQIHGGSGYMRGVPVERIYRDVRLLRLYEGTSEIQRLIVGSNLVRAAQR</sequence>
<dbReference type="GO" id="GO:0050660">
    <property type="term" value="F:flavin adenine dinucleotide binding"/>
    <property type="evidence" value="ECO:0007669"/>
    <property type="project" value="InterPro"/>
</dbReference>
<comment type="cofactor">
    <cofactor evidence="1 7">
        <name>FAD</name>
        <dbReference type="ChEBI" id="CHEBI:57692"/>
    </cofactor>
</comment>
<proteinExistence type="inferred from homology"/>
<feature type="domain" description="Acyl-CoA dehydrogenase/oxidase N-terminal" evidence="10">
    <location>
        <begin position="6"/>
        <end position="117"/>
    </location>
</feature>
<accession>A0A498Q9N0</accession>
<keyword evidence="4 7" id="KW-0274">FAD</keyword>
<dbReference type="AlphaFoldDB" id="A0A498Q9N0"/>
<dbReference type="PANTHER" id="PTHR43884:SF40">
    <property type="entry name" value="ACYL-COA DEHYDROGENASE"/>
    <property type="match status" value="1"/>
</dbReference>
<evidence type="ECO:0000313" key="11">
    <source>
        <dbReference type="EMBL" id="VBA41085.1"/>
    </source>
</evidence>
<evidence type="ECO:0000256" key="4">
    <source>
        <dbReference type="ARBA" id="ARBA00022827"/>
    </source>
</evidence>
<dbReference type="Pfam" id="PF02771">
    <property type="entry name" value="Acyl-CoA_dh_N"/>
    <property type="match status" value="1"/>
</dbReference>
<feature type="domain" description="Acyl-CoA oxidase/dehydrogenase middle" evidence="9">
    <location>
        <begin position="121"/>
        <end position="217"/>
    </location>
</feature>
<dbReference type="Gene3D" id="1.10.540.10">
    <property type="entry name" value="Acyl-CoA dehydrogenase/oxidase, N-terminal domain"/>
    <property type="match status" value="1"/>
</dbReference>
<dbReference type="InterPro" id="IPR036250">
    <property type="entry name" value="AcylCo_DH-like_C"/>
</dbReference>
<dbReference type="InterPro" id="IPR046373">
    <property type="entry name" value="Acyl-CoA_Oxase/DH_mid-dom_sf"/>
</dbReference>
<dbReference type="SUPFAM" id="SSF56645">
    <property type="entry name" value="Acyl-CoA dehydrogenase NM domain-like"/>
    <property type="match status" value="1"/>
</dbReference>
<evidence type="ECO:0000259" key="9">
    <source>
        <dbReference type="Pfam" id="PF02770"/>
    </source>
</evidence>
<reference evidence="11 12" key="1">
    <citation type="submission" date="2018-09" db="EMBL/GenBank/DDBJ databases">
        <authorList>
            <person name="Tagini F."/>
        </authorList>
    </citation>
    <scope>NUCLEOTIDE SEQUENCE [LARGE SCALE GENOMIC DNA]</scope>
    <source>
        <strain evidence="11 12">MK136</strain>
    </source>
</reference>
<dbReference type="InterPro" id="IPR013786">
    <property type="entry name" value="AcylCoA_DH/ox_N"/>
</dbReference>
<comment type="similarity">
    <text evidence="2 7">Belongs to the acyl-CoA dehydrogenase family.</text>
</comment>